<sequence>MKKLIGLVFILAAAIGCTQKQGQKDYKSVRDEVMQFHDSVMADHNKVVSNQMKLDTLLKDLKGLKTTHPEVDTLQEKVAITALISDLGRAEDRMNDWMHKFEPDVTGKSNEVAVQYFENEKAKVAAVDSLYKKEIKSSDAYLNKFKRQ</sequence>
<reference evidence="1 2" key="1">
    <citation type="submission" date="2019-03" db="EMBL/GenBank/DDBJ databases">
        <title>Genomic Encyclopedia of Archaeal and Bacterial Type Strains, Phase II (KMG-II): from individual species to whole genera.</title>
        <authorList>
            <person name="Goeker M."/>
        </authorList>
    </citation>
    <scope>NUCLEOTIDE SEQUENCE [LARGE SCALE GENOMIC DNA]</scope>
    <source>
        <strain evidence="1 2">DSM 19035</strain>
    </source>
</reference>
<dbReference type="RefSeq" id="WP_133574384.1">
    <property type="nucleotide sequence ID" value="NZ_SNYC01000003.1"/>
</dbReference>
<dbReference type="AlphaFoldDB" id="A0A4R6SZ20"/>
<organism evidence="1 2">
    <name type="scientific">Pedobacter metabolipauper</name>
    <dbReference type="NCBI Taxonomy" id="425513"/>
    <lineage>
        <taxon>Bacteria</taxon>
        <taxon>Pseudomonadati</taxon>
        <taxon>Bacteroidota</taxon>
        <taxon>Sphingobacteriia</taxon>
        <taxon>Sphingobacteriales</taxon>
        <taxon>Sphingobacteriaceae</taxon>
        <taxon>Pedobacter</taxon>
    </lineage>
</organism>
<evidence type="ECO:0008006" key="3">
    <source>
        <dbReference type="Google" id="ProtNLM"/>
    </source>
</evidence>
<evidence type="ECO:0000313" key="1">
    <source>
        <dbReference type="EMBL" id="TDQ11302.1"/>
    </source>
</evidence>
<dbReference type="EMBL" id="SNYC01000003">
    <property type="protein sequence ID" value="TDQ11302.1"/>
    <property type="molecule type" value="Genomic_DNA"/>
</dbReference>
<accession>A0A4R6SZ20</accession>
<gene>
    <name evidence="1" type="ORF">ATK78_0420</name>
</gene>
<keyword evidence="2" id="KW-1185">Reference proteome</keyword>
<proteinExistence type="predicted"/>
<dbReference type="PROSITE" id="PS51257">
    <property type="entry name" value="PROKAR_LIPOPROTEIN"/>
    <property type="match status" value="1"/>
</dbReference>
<protein>
    <recommendedName>
        <fullName evidence="3">Viral A-type inclusion protein</fullName>
    </recommendedName>
</protein>
<dbReference type="OrthoDB" id="1436925at2"/>
<name>A0A4R6SZ20_9SPHI</name>
<evidence type="ECO:0000313" key="2">
    <source>
        <dbReference type="Proteomes" id="UP000295620"/>
    </source>
</evidence>
<comment type="caution">
    <text evidence="1">The sequence shown here is derived from an EMBL/GenBank/DDBJ whole genome shotgun (WGS) entry which is preliminary data.</text>
</comment>
<dbReference type="Proteomes" id="UP000295620">
    <property type="component" value="Unassembled WGS sequence"/>
</dbReference>